<proteinExistence type="predicted"/>
<protein>
    <submittedName>
        <fullName evidence="1">Uncharacterized protein</fullName>
    </submittedName>
</protein>
<dbReference type="EMBL" id="LAZR01009721">
    <property type="protein sequence ID" value="KKM70951.1"/>
    <property type="molecule type" value="Genomic_DNA"/>
</dbReference>
<dbReference type="AlphaFoldDB" id="A0A0F9K8G6"/>
<gene>
    <name evidence="1" type="ORF">LCGC14_1435450</name>
</gene>
<name>A0A0F9K8G6_9ZZZZ</name>
<sequence length="44" mass="5213">MKIRLVIAWYDLWVGAYWDRKARTLYLMVPMIGVAIELVERGSE</sequence>
<comment type="caution">
    <text evidence="1">The sequence shown here is derived from an EMBL/GenBank/DDBJ whole genome shotgun (WGS) entry which is preliminary data.</text>
</comment>
<organism evidence="1">
    <name type="scientific">marine sediment metagenome</name>
    <dbReference type="NCBI Taxonomy" id="412755"/>
    <lineage>
        <taxon>unclassified sequences</taxon>
        <taxon>metagenomes</taxon>
        <taxon>ecological metagenomes</taxon>
    </lineage>
</organism>
<reference evidence="1" key="1">
    <citation type="journal article" date="2015" name="Nature">
        <title>Complex archaea that bridge the gap between prokaryotes and eukaryotes.</title>
        <authorList>
            <person name="Spang A."/>
            <person name="Saw J.H."/>
            <person name="Jorgensen S.L."/>
            <person name="Zaremba-Niedzwiedzka K."/>
            <person name="Martijn J."/>
            <person name="Lind A.E."/>
            <person name="van Eijk R."/>
            <person name="Schleper C."/>
            <person name="Guy L."/>
            <person name="Ettema T.J."/>
        </authorList>
    </citation>
    <scope>NUCLEOTIDE SEQUENCE</scope>
</reference>
<accession>A0A0F9K8G6</accession>
<evidence type="ECO:0000313" key="1">
    <source>
        <dbReference type="EMBL" id="KKM70951.1"/>
    </source>
</evidence>